<accession>A0ABW2XRP2</accession>
<reference evidence="2" key="1">
    <citation type="journal article" date="2019" name="Int. J. Syst. Evol. Microbiol.">
        <title>The Global Catalogue of Microorganisms (GCM) 10K type strain sequencing project: providing services to taxonomists for standard genome sequencing and annotation.</title>
        <authorList>
            <consortium name="The Broad Institute Genomics Platform"/>
            <consortium name="The Broad Institute Genome Sequencing Center for Infectious Disease"/>
            <person name="Wu L."/>
            <person name="Ma J."/>
        </authorList>
    </citation>
    <scope>NUCLEOTIDE SEQUENCE [LARGE SCALE GENOMIC DNA]</scope>
    <source>
        <strain evidence="2">JCM 9371</strain>
    </source>
</reference>
<sequence>MAAGRVAELVAEVAESLVGIAALNKAPGEVGPQPCEGAEVTQTIADSAGEGASSEEPWFVDYSPYTMVYIGYAQVPEGVPLGSLVVRMGERLAARGWRPREAAGTEESPELMIEAPRAGYGARIVGITAEPGPRLGIYIASPCFRCPD</sequence>
<evidence type="ECO:0008006" key="3">
    <source>
        <dbReference type="Google" id="ProtNLM"/>
    </source>
</evidence>
<dbReference type="Proteomes" id="UP001597063">
    <property type="component" value="Unassembled WGS sequence"/>
</dbReference>
<evidence type="ECO:0000313" key="2">
    <source>
        <dbReference type="Proteomes" id="UP001597063"/>
    </source>
</evidence>
<dbReference type="EMBL" id="JBHTGP010000011">
    <property type="protein sequence ID" value="MFD0686966.1"/>
    <property type="molecule type" value="Genomic_DNA"/>
</dbReference>
<dbReference type="RefSeq" id="WP_378323361.1">
    <property type="nucleotide sequence ID" value="NZ_JBHTGP010000011.1"/>
</dbReference>
<keyword evidence="2" id="KW-1185">Reference proteome</keyword>
<proteinExistence type="predicted"/>
<protein>
    <recommendedName>
        <fullName evidence="3">PASTA domain-containing protein</fullName>
    </recommendedName>
</protein>
<evidence type="ECO:0000313" key="1">
    <source>
        <dbReference type="EMBL" id="MFD0686966.1"/>
    </source>
</evidence>
<comment type="caution">
    <text evidence="1">The sequence shown here is derived from an EMBL/GenBank/DDBJ whole genome shotgun (WGS) entry which is preliminary data.</text>
</comment>
<gene>
    <name evidence="1" type="ORF">ACFQZM_20875</name>
</gene>
<name>A0ABW2XRP2_9ACTN</name>
<organism evidence="1 2">
    <name type="scientific">Actinomadura fibrosa</name>
    <dbReference type="NCBI Taxonomy" id="111802"/>
    <lineage>
        <taxon>Bacteria</taxon>
        <taxon>Bacillati</taxon>
        <taxon>Actinomycetota</taxon>
        <taxon>Actinomycetes</taxon>
        <taxon>Streptosporangiales</taxon>
        <taxon>Thermomonosporaceae</taxon>
        <taxon>Actinomadura</taxon>
    </lineage>
</organism>